<sequence>MNRFILTIVAFFALCFAGYQWHKSKQEKKIFVQDINSSTDFDFDQDIKSRTDQYGFLDISVNLPGSKGIVIMAPINCPSRQAKIADYLATELNKQNIPANRISGYTFNHNLANMSEREINQMIDRIEYVKTMAFPLVFVNGKVKSNPSIEDIKNEWELQ</sequence>
<name>A0ABD7Z4E3_9NEIS</name>
<proteinExistence type="predicted"/>
<gene>
    <name evidence="1" type="ORF">RAM05_05140</name>
</gene>
<reference evidence="1 2" key="1">
    <citation type="submission" date="2023-08" db="EMBL/GenBank/DDBJ databases">
        <title>Complete genome sequences of 12 bacterial strains from the honey bee gut, resolved with long-read nanopore sequencing.</title>
        <authorList>
            <person name="Kwong W.K."/>
            <person name="Acheampong S."/>
            <person name="Polat M.F."/>
        </authorList>
    </citation>
    <scope>NUCLEOTIDE SEQUENCE [LARGE SCALE GENOMIC DNA]</scope>
    <source>
        <strain evidence="2">wkB9</strain>
    </source>
</reference>
<dbReference type="GeneID" id="32537160"/>
<protein>
    <submittedName>
        <fullName evidence="1">Uncharacterized protein</fullName>
    </submittedName>
</protein>
<accession>A0ABD7Z4E3</accession>
<dbReference type="AlphaFoldDB" id="A0ABD7Z4E3"/>
<organism evidence="1 2">
    <name type="scientific">Snodgrassella alvi</name>
    <dbReference type="NCBI Taxonomy" id="1196083"/>
    <lineage>
        <taxon>Bacteria</taxon>
        <taxon>Pseudomonadati</taxon>
        <taxon>Pseudomonadota</taxon>
        <taxon>Betaproteobacteria</taxon>
        <taxon>Neisseriales</taxon>
        <taxon>Neisseriaceae</taxon>
        <taxon>Snodgrassella</taxon>
    </lineage>
</organism>
<dbReference type="EMBL" id="CP132375">
    <property type="protein sequence ID" value="WLS99382.1"/>
    <property type="molecule type" value="Genomic_DNA"/>
</dbReference>
<evidence type="ECO:0000313" key="1">
    <source>
        <dbReference type="EMBL" id="WLS99382.1"/>
    </source>
</evidence>
<dbReference type="Proteomes" id="UP001229773">
    <property type="component" value="Chromosome"/>
</dbReference>
<evidence type="ECO:0000313" key="2">
    <source>
        <dbReference type="Proteomes" id="UP001229773"/>
    </source>
</evidence>
<dbReference type="RefSeq" id="WP_025330333.1">
    <property type="nucleotide sequence ID" value="NZ_CP132375.1"/>
</dbReference>